<evidence type="ECO:0000256" key="1">
    <source>
        <dbReference type="SAM" id="MobiDB-lite"/>
    </source>
</evidence>
<dbReference type="Pfam" id="PF03597">
    <property type="entry name" value="FixS"/>
    <property type="match status" value="1"/>
</dbReference>
<proteinExistence type="predicted"/>
<evidence type="ECO:0000313" key="4">
    <source>
        <dbReference type="Proteomes" id="UP000316476"/>
    </source>
</evidence>
<dbReference type="EMBL" id="SJPZ01000001">
    <property type="protein sequence ID" value="TWU65320.1"/>
    <property type="molecule type" value="Genomic_DNA"/>
</dbReference>
<dbReference type="PANTHER" id="PTHR41532:SF1">
    <property type="entry name" value="FIXS PROTEIN"/>
    <property type="match status" value="1"/>
</dbReference>
<evidence type="ECO:0000313" key="3">
    <source>
        <dbReference type="EMBL" id="TWU65320.1"/>
    </source>
</evidence>
<name>A0A5C6FV36_9PLAN</name>
<accession>A0A5C6FV36</accession>
<gene>
    <name evidence="2" type="ORF">Pan14r_30500</name>
    <name evidence="3" type="ORF">V7x_08660</name>
</gene>
<dbReference type="AlphaFoldDB" id="A0A5C6FV36"/>
<feature type="region of interest" description="Disordered" evidence="1">
    <location>
        <begin position="42"/>
        <end position="62"/>
    </location>
</feature>
<dbReference type="Proteomes" id="UP000316476">
    <property type="component" value="Unassembled WGS sequence"/>
</dbReference>
<dbReference type="RefSeq" id="WP_145302493.1">
    <property type="nucleotide sequence ID" value="NZ_CP036319.1"/>
</dbReference>
<dbReference type="InterPro" id="IPR004714">
    <property type="entry name" value="Cyt_oxidase_maturation_cbb3"/>
</dbReference>
<dbReference type="Proteomes" id="UP000317238">
    <property type="component" value="Unassembled WGS sequence"/>
</dbReference>
<evidence type="ECO:0000313" key="5">
    <source>
        <dbReference type="Proteomes" id="UP000317238"/>
    </source>
</evidence>
<sequence>MSVLFIALPVAIAMGATALWACVRCIRGGQFDDLESPPIRMLIDDAPSSSDPQDATSADAKR</sequence>
<organism evidence="3 4">
    <name type="scientific">Crateriforma conspicua</name>
    <dbReference type="NCBI Taxonomy" id="2527996"/>
    <lineage>
        <taxon>Bacteria</taxon>
        <taxon>Pseudomonadati</taxon>
        <taxon>Planctomycetota</taxon>
        <taxon>Planctomycetia</taxon>
        <taxon>Planctomycetales</taxon>
        <taxon>Planctomycetaceae</taxon>
        <taxon>Crateriforma</taxon>
    </lineage>
</organism>
<dbReference type="OrthoDB" id="9802763at2"/>
<dbReference type="NCBIfam" id="TIGR00847">
    <property type="entry name" value="ccoS"/>
    <property type="match status" value="1"/>
</dbReference>
<reference evidence="4 5" key="1">
    <citation type="submission" date="2019-02" db="EMBL/GenBank/DDBJ databases">
        <title>Deep-cultivation of Planctomycetes and their phenomic and genomic characterization uncovers novel biology.</title>
        <authorList>
            <person name="Wiegand S."/>
            <person name="Jogler M."/>
            <person name="Boedeker C."/>
            <person name="Pinto D."/>
            <person name="Vollmers J."/>
            <person name="Rivas-Marin E."/>
            <person name="Kohn T."/>
            <person name="Peeters S.H."/>
            <person name="Heuer A."/>
            <person name="Rast P."/>
            <person name="Oberbeckmann S."/>
            <person name="Bunk B."/>
            <person name="Jeske O."/>
            <person name="Meyerdierks A."/>
            <person name="Storesund J.E."/>
            <person name="Kallscheuer N."/>
            <person name="Luecker S."/>
            <person name="Lage O.M."/>
            <person name="Pohl T."/>
            <person name="Merkel B.J."/>
            <person name="Hornburger P."/>
            <person name="Mueller R.-W."/>
            <person name="Bruemmer F."/>
            <person name="Labrenz M."/>
            <person name="Spormann A.M."/>
            <person name="Op Den Camp H."/>
            <person name="Overmann J."/>
            <person name="Amann R."/>
            <person name="Jetten M.S.M."/>
            <person name="Mascher T."/>
            <person name="Medema M.H."/>
            <person name="Devos D.P."/>
            <person name="Kaster A.-K."/>
            <person name="Ovreas L."/>
            <person name="Rohde M."/>
            <person name="Galperin M.Y."/>
            <person name="Jogler C."/>
        </authorList>
    </citation>
    <scope>NUCLEOTIDE SEQUENCE [LARGE SCALE GENOMIC DNA]</scope>
    <source>
        <strain evidence="2 5">Pan14r</strain>
        <strain evidence="3 4">V7</strain>
    </source>
</reference>
<protein>
    <submittedName>
        <fullName evidence="3">Cytochrome oxidase maturation protein cbb3-type</fullName>
    </submittedName>
</protein>
<feature type="compositionally biased region" description="Low complexity" evidence="1">
    <location>
        <begin position="44"/>
        <end position="62"/>
    </location>
</feature>
<dbReference type="PANTHER" id="PTHR41532">
    <property type="entry name" value="FIXS PROTEIN"/>
    <property type="match status" value="1"/>
</dbReference>
<evidence type="ECO:0000313" key="2">
    <source>
        <dbReference type="EMBL" id="TWT70742.1"/>
    </source>
</evidence>
<accession>A0A5C5YBR3</accession>
<comment type="caution">
    <text evidence="3">The sequence shown here is derived from an EMBL/GenBank/DDBJ whole genome shotgun (WGS) entry which is preliminary data.</text>
</comment>
<keyword evidence="5" id="KW-1185">Reference proteome</keyword>
<dbReference type="EMBL" id="SJPL01000001">
    <property type="protein sequence ID" value="TWT70742.1"/>
    <property type="molecule type" value="Genomic_DNA"/>
</dbReference>